<dbReference type="InterPro" id="IPR010982">
    <property type="entry name" value="Lambda_DNA-bd_dom_sf"/>
</dbReference>
<protein>
    <submittedName>
        <fullName evidence="3">Helix-turn-helix protein</fullName>
    </submittedName>
</protein>
<keyword evidence="1" id="KW-0238">DNA-binding</keyword>
<dbReference type="SUPFAM" id="SSF47413">
    <property type="entry name" value="lambda repressor-like DNA-binding domains"/>
    <property type="match status" value="1"/>
</dbReference>
<dbReference type="OrthoDB" id="9815852at2"/>
<evidence type="ECO:0000313" key="3">
    <source>
        <dbReference type="EMBL" id="MVB11166.1"/>
    </source>
</evidence>
<proteinExistence type="predicted"/>
<organism evidence="3 4">
    <name type="scientific">Caproicibacter fermentans</name>
    <dbReference type="NCBI Taxonomy" id="2576756"/>
    <lineage>
        <taxon>Bacteria</taxon>
        <taxon>Bacillati</taxon>
        <taxon>Bacillota</taxon>
        <taxon>Clostridia</taxon>
        <taxon>Eubacteriales</taxon>
        <taxon>Acutalibacteraceae</taxon>
        <taxon>Caproicibacter</taxon>
    </lineage>
</organism>
<accession>A0A6N8HZC6</accession>
<dbReference type="Pfam" id="PF01381">
    <property type="entry name" value="HTH_3"/>
    <property type="match status" value="1"/>
</dbReference>
<dbReference type="EMBL" id="VWXL01000052">
    <property type="protein sequence ID" value="MVB11166.1"/>
    <property type="molecule type" value="Genomic_DNA"/>
</dbReference>
<dbReference type="SMART" id="SM00530">
    <property type="entry name" value="HTH_XRE"/>
    <property type="match status" value="1"/>
</dbReference>
<dbReference type="GO" id="GO:0003677">
    <property type="term" value="F:DNA binding"/>
    <property type="evidence" value="ECO:0007669"/>
    <property type="project" value="UniProtKB-KW"/>
</dbReference>
<dbReference type="PROSITE" id="PS50943">
    <property type="entry name" value="HTH_CROC1"/>
    <property type="match status" value="1"/>
</dbReference>
<dbReference type="InterPro" id="IPR001387">
    <property type="entry name" value="Cro/C1-type_HTH"/>
</dbReference>
<keyword evidence="4" id="KW-1185">Reference proteome</keyword>
<gene>
    <name evidence="3" type="ORF">CAFE_18730</name>
</gene>
<feature type="domain" description="HTH cro/C1-type" evidence="2">
    <location>
        <begin position="7"/>
        <end position="61"/>
    </location>
</feature>
<dbReference type="RefSeq" id="WP_156990491.1">
    <property type="nucleotide sequence ID" value="NZ_VWXL01000052.1"/>
</dbReference>
<comment type="caution">
    <text evidence="3">The sequence shown here is derived from an EMBL/GenBank/DDBJ whole genome shotgun (WGS) entry which is preliminary data.</text>
</comment>
<sequence length="71" mass="8006">MTFPDRLKSLRVERGLSQGQLAKEVGVSKNLICGYESGRHDPTSFNLCCLADALHVSMDYLYGRTDRRDVD</sequence>
<dbReference type="PANTHER" id="PTHR46558">
    <property type="entry name" value="TRACRIPTIONAL REGULATORY PROTEIN-RELATED-RELATED"/>
    <property type="match status" value="1"/>
</dbReference>
<name>A0A6N8HZC6_9FIRM</name>
<evidence type="ECO:0000259" key="2">
    <source>
        <dbReference type="PROSITE" id="PS50943"/>
    </source>
</evidence>
<dbReference type="Gene3D" id="1.10.260.40">
    <property type="entry name" value="lambda repressor-like DNA-binding domains"/>
    <property type="match status" value="1"/>
</dbReference>
<dbReference type="Proteomes" id="UP000469440">
    <property type="component" value="Unassembled WGS sequence"/>
</dbReference>
<dbReference type="CDD" id="cd00093">
    <property type="entry name" value="HTH_XRE"/>
    <property type="match status" value="1"/>
</dbReference>
<dbReference type="PANTHER" id="PTHR46558:SF11">
    <property type="entry name" value="HTH-TYPE TRANSCRIPTIONAL REGULATOR XRE"/>
    <property type="match status" value="1"/>
</dbReference>
<dbReference type="AlphaFoldDB" id="A0A6N8HZC6"/>
<reference evidence="3 4" key="1">
    <citation type="submission" date="2019-09" db="EMBL/GenBank/DDBJ databases">
        <title>Genome sequence of Clostridium sp. EA1.</title>
        <authorList>
            <person name="Poehlein A."/>
            <person name="Bengelsdorf F.R."/>
            <person name="Daniel R."/>
        </authorList>
    </citation>
    <scope>NUCLEOTIDE SEQUENCE [LARGE SCALE GENOMIC DNA]</scope>
    <source>
        <strain evidence="3 4">EA1</strain>
    </source>
</reference>
<evidence type="ECO:0000256" key="1">
    <source>
        <dbReference type="ARBA" id="ARBA00023125"/>
    </source>
</evidence>
<evidence type="ECO:0000313" key="4">
    <source>
        <dbReference type="Proteomes" id="UP000469440"/>
    </source>
</evidence>